<keyword evidence="5 6" id="KW-0539">Nucleus</keyword>
<dbReference type="PRINTS" id="PR00320">
    <property type="entry name" value="GPROTEINBRPT"/>
</dbReference>
<keyword evidence="10" id="KW-1185">Reference proteome</keyword>
<comment type="similarity">
    <text evidence="6">Belongs to the WD repeat WDR12/YTM1 family.</text>
</comment>
<dbReference type="InterPro" id="IPR020472">
    <property type="entry name" value="WD40_PAC1"/>
</dbReference>
<evidence type="ECO:0000256" key="7">
    <source>
        <dbReference type="PROSITE-ProRule" id="PRU00221"/>
    </source>
</evidence>
<evidence type="ECO:0000256" key="3">
    <source>
        <dbReference type="ARBA" id="ARBA00022574"/>
    </source>
</evidence>
<dbReference type="InterPro" id="IPR036322">
    <property type="entry name" value="WD40_repeat_dom_sf"/>
</dbReference>
<dbReference type="CDD" id="cd00200">
    <property type="entry name" value="WD40"/>
    <property type="match status" value="1"/>
</dbReference>
<dbReference type="PROSITE" id="PS00678">
    <property type="entry name" value="WD_REPEATS_1"/>
    <property type="match status" value="3"/>
</dbReference>
<dbReference type="PANTHER" id="PTHR19855:SF11">
    <property type="entry name" value="RIBOSOME BIOGENESIS PROTEIN WDR12"/>
    <property type="match status" value="1"/>
</dbReference>
<feature type="repeat" description="WD" evidence="7">
    <location>
        <begin position="258"/>
        <end position="300"/>
    </location>
</feature>
<evidence type="ECO:0000313" key="10">
    <source>
        <dbReference type="Proteomes" id="UP000298138"/>
    </source>
</evidence>
<evidence type="ECO:0000256" key="5">
    <source>
        <dbReference type="ARBA" id="ARBA00023242"/>
    </source>
</evidence>
<dbReference type="EMBL" id="ML220113">
    <property type="protein sequence ID" value="TGZ84228.1"/>
    <property type="molecule type" value="Genomic_DNA"/>
</dbReference>
<evidence type="ECO:0000256" key="2">
    <source>
        <dbReference type="ARBA" id="ARBA00022552"/>
    </source>
</evidence>
<dbReference type="FunCoup" id="A0A4S2N4P8">
    <property type="interactions" value="890"/>
</dbReference>
<protein>
    <recommendedName>
        <fullName evidence="6">Ribosome biogenesis protein YTM1</fullName>
    </recommendedName>
</protein>
<evidence type="ECO:0000256" key="4">
    <source>
        <dbReference type="ARBA" id="ARBA00022737"/>
    </source>
</evidence>
<evidence type="ECO:0000259" key="8">
    <source>
        <dbReference type="Pfam" id="PF08154"/>
    </source>
</evidence>
<dbReference type="OrthoDB" id="10251381at2759"/>
<feature type="repeat" description="WD" evidence="7">
    <location>
        <begin position="141"/>
        <end position="171"/>
    </location>
</feature>
<dbReference type="PANTHER" id="PTHR19855">
    <property type="entry name" value="WD40 REPEAT PROTEIN 12, 37"/>
    <property type="match status" value="1"/>
</dbReference>
<dbReference type="Pfam" id="PF00400">
    <property type="entry name" value="WD40"/>
    <property type="match status" value="5"/>
</dbReference>
<dbReference type="GO" id="GO:0000463">
    <property type="term" value="P:maturation of LSU-rRNA from tricistronic rRNA transcript (SSU-rRNA, 5.8S rRNA, LSU-rRNA)"/>
    <property type="evidence" value="ECO:0007669"/>
    <property type="project" value="UniProtKB-UniRule"/>
</dbReference>
<evidence type="ECO:0000256" key="1">
    <source>
        <dbReference type="ARBA" id="ARBA00022517"/>
    </source>
</evidence>
<feature type="domain" description="NLE" evidence="8">
    <location>
        <begin position="10"/>
        <end position="72"/>
    </location>
</feature>
<dbReference type="PROSITE" id="PS50294">
    <property type="entry name" value="WD_REPEATS_REGION"/>
    <property type="match status" value="3"/>
</dbReference>
<feature type="repeat" description="WD" evidence="7">
    <location>
        <begin position="99"/>
        <end position="134"/>
    </location>
</feature>
<comment type="function">
    <text evidence="6">Component of the NOP7 complex, which is required for maturation of the 25S and 5.8S ribosomal RNAs and formation of the 60S ribosome.</text>
</comment>
<feature type="repeat" description="WD" evidence="7">
    <location>
        <begin position="345"/>
        <end position="380"/>
    </location>
</feature>
<dbReference type="STRING" id="341454.A0A4S2N4P8"/>
<comment type="subcellular location">
    <subcellularLocation>
        <location evidence="6">Nucleus</location>
        <location evidence="6">Nucleolus</location>
    </subcellularLocation>
    <subcellularLocation>
        <location evidence="6">Nucleus</location>
        <location evidence="6">Nucleoplasm</location>
    </subcellularLocation>
</comment>
<dbReference type="GO" id="GO:0070545">
    <property type="term" value="C:PeBoW complex"/>
    <property type="evidence" value="ECO:0007669"/>
    <property type="project" value="TreeGrafter"/>
</dbReference>
<dbReference type="GO" id="GO:0043021">
    <property type="term" value="F:ribonucleoprotein complex binding"/>
    <property type="evidence" value="ECO:0007669"/>
    <property type="project" value="UniProtKB-UniRule"/>
</dbReference>
<comment type="subunit">
    <text evidence="6">Component of the NOP7 complex, composed of ERB1, NOP7 and YTM1. Within the NOP7 complex ERB1 appears to interact directly with NOP7 and YTM1. The NOP7 complex also associates with the 66S pre-ribosome.</text>
</comment>
<dbReference type="AlphaFoldDB" id="A0A4S2N4P8"/>
<dbReference type="PROSITE" id="PS50082">
    <property type="entry name" value="WD_REPEATS_2"/>
    <property type="match status" value="5"/>
</dbReference>
<dbReference type="SUPFAM" id="SSF50978">
    <property type="entry name" value="WD40 repeat-like"/>
    <property type="match status" value="1"/>
</dbReference>
<dbReference type="SMART" id="SM00320">
    <property type="entry name" value="WD40"/>
    <property type="match status" value="6"/>
</dbReference>
<sequence length="438" mass="47168">MDTTPSTSQVQVKFVTHEAEIAVNPAPILVPSNLKRFGLSQVVNHLLSPTSPIPFDFVIDGSFLRTSLDSYIADNGLTSESIITLEYVRAAVPPKYLSSFEHDDWVSSVSVRPGSEPLILSGAYDGIARVWNLSGEVIGQAAGHTAGIKSSRWTDTNSFVTAGLDRSLRTWTYTPDDAEAIQCVAEYVGHTSTVECIATNSSAQRILSGSADANIGVWSTSINELPPPPADTVPIRSKRRKVSKSTNAAKQYGALGYLRGHDSPVSGVMFTPQDSTVAYSVSWDHTIKTWDLTTLTQVDSRTTQHPLLSICALPQLSQLACGSSARHITLHDPRASASSVSTATLRGHTNAVVALSPSPDNQFQLVSASHDGTVRVWDVRAAHSGNLFTIQRQGRDPKIPATKVFDVEWNSCGIVSGGEDKKIQIDSMPAVEGEQEML</sequence>
<dbReference type="Proteomes" id="UP000298138">
    <property type="component" value="Unassembled WGS sequence"/>
</dbReference>
<dbReference type="InParanoid" id="A0A4S2N4P8"/>
<name>A0A4S2N4P8_9PEZI</name>
<keyword evidence="2 6" id="KW-0698">rRNA processing</keyword>
<keyword evidence="4" id="KW-0677">Repeat</keyword>
<evidence type="ECO:0000313" key="9">
    <source>
        <dbReference type="EMBL" id="TGZ84228.1"/>
    </source>
</evidence>
<dbReference type="GO" id="GO:0000466">
    <property type="term" value="P:maturation of 5.8S rRNA from tricistronic rRNA transcript (SSU-rRNA, 5.8S rRNA, LSU-rRNA)"/>
    <property type="evidence" value="ECO:0007669"/>
    <property type="project" value="UniProtKB-UniRule"/>
</dbReference>
<gene>
    <name evidence="6" type="primary">YTM1</name>
    <name evidence="9" type="ORF">EX30DRAFT_357780</name>
</gene>
<dbReference type="InterPro" id="IPR012972">
    <property type="entry name" value="NLE"/>
</dbReference>
<accession>A0A4S2N4P8</accession>
<feature type="repeat" description="WD" evidence="7">
    <location>
        <begin position="187"/>
        <end position="219"/>
    </location>
</feature>
<dbReference type="HAMAP" id="MF_03029">
    <property type="entry name" value="WDR12"/>
    <property type="match status" value="1"/>
</dbReference>
<dbReference type="InterPro" id="IPR028599">
    <property type="entry name" value="WDR12/Ytm1"/>
</dbReference>
<dbReference type="Gene3D" id="2.130.10.10">
    <property type="entry name" value="YVTN repeat-like/Quinoprotein amine dehydrogenase"/>
    <property type="match status" value="1"/>
</dbReference>
<dbReference type="GO" id="GO:0030687">
    <property type="term" value="C:preribosome, large subunit precursor"/>
    <property type="evidence" value="ECO:0007669"/>
    <property type="project" value="UniProtKB-UniRule"/>
</dbReference>
<dbReference type="Pfam" id="PF08154">
    <property type="entry name" value="NLE"/>
    <property type="match status" value="1"/>
</dbReference>
<organism evidence="9 10">
    <name type="scientific">Ascodesmis nigricans</name>
    <dbReference type="NCBI Taxonomy" id="341454"/>
    <lineage>
        <taxon>Eukaryota</taxon>
        <taxon>Fungi</taxon>
        <taxon>Dikarya</taxon>
        <taxon>Ascomycota</taxon>
        <taxon>Pezizomycotina</taxon>
        <taxon>Pezizomycetes</taxon>
        <taxon>Pezizales</taxon>
        <taxon>Ascodesmidaceae</taxon>
        <taxon>Ascodesmis</taxon>
    </lineage>
</organism>
<dbReference type="InterPro" id="IPR015943">
    <property type="entry name" value="WD40/YVTN_repeat-like_dom_sf"/>
</dbReference>
<proteinExistence type="inferred from homology"/>
<dbReference type="GO" id="GO:0005654">
    <property type="term" value="C:nucleoplasm"/>
    <property type="evidence" value="ECO:0007669"/>
    <property type="project" value="UniProtKB-SubCell"/>
</dbReference>
<keyword evidence="1 6" id="KW-0690">Ribosome biogenesis</keyword>
<dbReference type="InterPro" id="IPR019775">
    <property type="entry name" value="WD40_repeat_CS"/>
</dbReference>
<dbReference type="InterPro" id="IPR001680">
    <property type="entry name" value="WD40_rpt"/>
</dbReference>
<evidence type="ECO:0000256" key="6">
    <source>
        <dbReference type="HAMAP-Rule" id="MF_03029"/>
    </source>
</evidence>
<keyword evidence="3 7" id="KW-0853">WD repeat</keyword>
<reference evidence="9 10" key="1">
    <citation type="submission" date="2019-04" db="EMBL/GenBank/DDBJ databases">
        <title>Comparative genomics and transcriptomics to analyze fruiting body development in filamentous ascomycetes.</title>
        <authorList>
            <consortium name="DOE Joint Genome Institute"/>
            <person name="Lutkenhaus R."/>
            <person name="Traeger S."/>
            <person name="Breuer J."/>
            <person name="Kuo A."/>
            <person name="Lipzen A."/>
            <person name="Pangilinan J."/>
            <person name="Dilworth D."/>
            <person name="Sandor L."/>
            <person name="Poggeler S."/>
            <person name="Barry K."/>
            <person name="Grigoriev I.V."/>
            <person name="Nowrousian M."/>
        </authorList>
    </citation>
    <scope>NUCLEOTIDE SEQUENCE [LARGE SCALE GENOMIC DNA]</scope>
    <source>
        <strain evidence="9 10">CBS 389.68</strain>
    </source>
</reference>